<dbReference type="GO" id="GO:0008506">
    <property type="term" value="F:sucrose:proton symporter activity"/>
    <property type="evidence" value="ECO:0007669"/>
    <property type="project" value="TreeGrafter"/>
</dbReference>
<keyword evidence="3 6" id="KW-0812">Transmembrane</keyword>
<name>A0A9K3D6R0_9EUKA</name>
<protein>
    <submittedName>
        <fullName evidence="7">Uncharacterized protein</fullName>
    </submittedName>
</protein>
<dbReference type="InterPro" id="IPR036259">
    <property type="entry name" value="MFS_trans_sf"/>
</dbReference>
<evidence type="ECO:0000256" key="4">
    <source>
        <dbReference type="ARBA" id="ARBA00022989"/>
    </source>
</evidence>
<dbReference type="Proteomes" id="UP000265618">
    <property type="component" value="Unassembled WGS sequence"/>
</dbReference>
<feature type="transmembrane region" description="Helical" evidence="6">
    <location>
        <begin position="95"/>
        <end position="112"/>
    </location>
</feature>
<comment type="caution">
    <text evidence="7">The sequence shown here is derived from an EMBL/GenBank/DDBJ whole genome shotgun (WGS) entry which is preliminary data.</text>
</comment>
<evidence type="ECO:0000313" key="7">
    <source>
        <dbReference type="EMBL" id="GIQ88343.1"/>
    </source>
</evidence>
<dbReference type="AlphaFoldDB" id="A0A9K3D6R0"/>
<dbReference type="SUPFAM" id="SSF103473">
    <property type="entry name" value="MFS general substrate transporter"/>
    <property type="match status" value="1"/>
</dbReference>
<keyword evidence="8" id="KW-1185">Reference proteome</keyword>
<keyword evidence="5 6" id="KW-0472">Membrane</keyword>
<organism evidence="7 8">
    <name type="scientific">Kipferlia bialata</name>
    <dbReference type="NCBI Taxonomy" id="797122"/>
    <lineage>
        <taxon>Eukaryota</taxon>
        <taxon>Metamonada</taxon>
        <taxon>Carpediemonas-like organisms</taxon>
        <taxon>Kipferlia</taxon>
    </lineage>
</organism>
<keyword evidence="4 6" id="KW-1133">Transmembrane helix</keyword>
<dbReference type="Gene3D" id="1.20.1250.20">
    <property type="entry name" value="MFS general substrate transporter like domains"/>
    <property type="match status" value="1"/>
</dbReference>
<evidence type="ECO:0000256" key="1">
    <source>
        <dbReference type="ARBA" id="ARBA00004141"/>
    </source>
</evidence>
<evidence type="ECO:0000256" key="3">
    <source>
        <dbReference type="ARBA" id="ARBA00022692"/>
    </source>
</evidence>
<evidence type="ECO:0000313" key="8">
    <source>
        <dbReference type="Proteomes" id="UP000265618"/>
    </source>
</evidence>
<dbReference type="PANTHER" id="PTHR19432:SF26">
    <property type="entry name" value="MAJOR FACILITATOR SUPERFAMILY (MFS) PROFILE DOMAIN-CONTAINING PROTEIN"/>
    <property type="match status" value="1"/>
</dbReference>
<evidence type="ECO:0000256" key="5">
    <source>
        <dbReference type="ARBA" id="ARBA00023136"/>
    </source>
</evidence>
<feature type="transmembrane region" description="Helical" evidence="6">
    <location>
        <begin position="6"/>
        <end position="30"/>
    </location>
</feature>
<sequence>DAAASYSTLMLGLSFTMCNMLAALFVPDVTDPSMHDLYKTRVLYMCLTGVVVISITTIPTFVVGKETQFVPHGEKGSNNVFTASLVGFKRMPTNLRRICVTFFLSWAGYFLVQISTTNVYADIGFVLNTISALAAVVYSPILSIIMPKVGEKKAYFGAQALGSIAMGLCMIDNNLMVEVCYFFIGVLSTTMNTAPFSLIGKAQTEDSGLYMGIMNMACVLAQAVSDVINTGATALVTKGTWLESFLPIIISFVFSISAAISTLWLEDPRETYGLINSAGSRHGSQLDLVGMEQGDGTYNTETAADMI</sequence>
<feature type="transmembrane region" description="Helical" evidence="6">
    <location>
        <begin position="119"/>
        <end position="141"/>
    </location>
</feature>
<accession>A0A9K3D6R0</accession>
<reference evidence="7 8" key="1">
    <citation type="journal article" date="2018" name="PLoS ONE">
        <title>The draft genome of Kipferlia bialata reveals reductive genome evolution in fornicate parasites.</title>
        <authorList>
            <person name="Tanifuji G."/>
            <person name="Takabayashi S."/>
            <person name="Kume K."/>
            <person name="Takagi M."/>
            <person name="Nakayama T."/>
            <person name="Kamikawa R."/>
            <person name="Inagaki Y."/>
            <person name="Hashimoto T."/>
        </authorList>
    </citation>
    <scope>NUCLEOTIDE SEQUENCE [LARGE SCALE GENOMIC DNA]</scope>
    <source>
        <strain evidence="7">NY0173</strain>
    </source>
</reference>
<dbReference type="PANTHER" id="PTHR19432">
    <property type="entry name" value="SUGAR TRANSPORTER"/>
    <property type="match status" value="1"/>
</dbReference>
<feature type="transmembrane region" description="Helical" evidence="6">
    <location>
        <begin position="42"/>
        <end position="62"/>
    </location>
</feature>
<evidence type="ECO:0000256" key="6">
    <source>
        <dbReference type="SAM" id="Phobius"/>
    </source>
</evidence>
<dbReference type="OrthoDB" id="28755at2759"/>
<feature type="transmembrane region" description="Helical" evidence="6">
    <location>
        <begin position="208"/>
        <end position="225"/>
    </location>
</feature>
<keyword evidence="2" id="KW-0813">Transport</keyword>
<evidence type="ECO:0000256" key="2">
    <source>
        <dbReference type="ARBA" id="ARBA00022448"/>
    </source>
</evidence>
<proteinExistence type="predicted"/>
<comment type="subcellular location">
    <subcellularLocation>
        <location evidence="1">Membrane</location>
        <topology evidence="1">Multi-pass membrane protein</topology>
    </subcellularLocation>
</comment>
<feature type="transmembrane region" description="Helical" evidence="6">
    <location>
        <begin position="245"/>
        <end position="265"/>
    </location>
</feature>
<dbReference type="GO" id="GO:0016020">
    <property type="term" value="C:membrane"/>
    <property type="evidence" value="ECO:0007669"/>
    <property type="project" value="UniProtKB-SubCell"/>
</dbReference>
<gene>
    <name evidence="7" type="ORF">KIPB_010570</name>
</gene>
<feature type="non-terminal residue" evidence="7">
    <location>
        <position position="1"/>
    </location>
</feature>
<dbReference type="EMBL" id="BDIP01003980">
    <property type="protein sequence ID" value="GIQ88343.1"/>
    <property type="molecule type" value="Genomic_DNA"/>
</dbReference>